<comment type="similarity">
    <text evidence="2">Belongs to the polysaccharide synthase family.</text>
</comment>
<feature type="transmembrane region" description="Helical" evidence="7">
    <location>
        <begin position="180"/>
        <end position="200"/>
    </location>
</feature>
<proteinExistence type="inferred from homology"/>
<evidence type="ECO:0000256" key="4">
    <source>
        <dbReference type="ARBA" id="ARBA00022692"/>
    </source>
</evidence>
<evidence type="ECO:0000256" key="1">
    <source>
        <dbReference type="ARBA" id="ARBA00004651"/>
    </source>
</evidence>
<protein>
    <submittedName>
        <fullName evidence="8">PST family polysaccharide transporter</fullName>
    </submittedName>
</protein>
<feature type="transmembrane region" description="Helical" evidence="7">
    <location>
        <begin position="327"/>
        <end position="347"/>
    </location>
</feature>
<dbReference type="Proteomes" id="UP000533598">
    <property type="component" value="Unassembled WGS sequence"/>
</dbReference>
<feature type="transmembrane region" description="Helical" evidence="7">
    <location>
        <begin position="220"/>
        <end position="241"/>
    </location>
</feature>
<feature type="transmembrane region" description="Helical" evidence="7">
    <location>
        <begin position="293"/>
        <end position="315"/>
    </location>
</feature>
<sequence length="495" mass="50628">MTAADGAVQQAELGGRFRRGLGLSLLNTLLSRLGTFLLGVLLARLLTPDEFGIYAAALIVQMLLLTFNDLGAAASVVRHSGDVRPLLPTAWTVAVCGGTTAFVLCLVIAPALATGLGSPGATDIVRLLAANVFLDGFAAVPGALLTRELRQASRMVADLSGVVVNLTLTGGLALAGFGAWALAIGHVAGTFVVVVVLLCVSRQLPRFGFDRGHFGEVGRYGITVVASGIVIVLSNAVPQVVTGSVLGGTALGFLYVANNVANWPVSIVSTTLDRIALATFSRARDRGVDLNRAAGEVVGMVGIAVLPGGLALAILSGPIVEVIYGSVWAPAAHVLSALAIAAVARVLTDLAFHLLLAVGAPLSSALVNVSWLVALVPATIFAAMMWGLVGVGWAQAVVAFTVAVPVHAWRLHRAGISLGALAKGLAYPALAGLLAVTGLLAIRAFAESPLLDVALGGALTAAIVGVGWYARRHHIDRALNGASPHRPVATFREGS</sequence>
<dbReference type="PANTHER" id="PTHR30250">
    <property type="entry name" value="PST FAMILY PREDICTED COLANIC ACID TRANSPORTER"/>
    <property type="match status" value="1"/>
</dbReference>
<evidence type="ECO:0000313" key="9">
    <source>
        <dbReference type="Proteomes" id="UP000533598"/>
    </source>
</evidence>
<reference evidence="8 9" key="1">
    <citation type="submission" date="2020-08" db="EMBL/GenBank/DDBJ databases">
        <title>Sequencing the genomes of 1000 actinobacteria strains.</title>
        <authorList>
            <person name="Klenk H.-P."/>
        </authorList>
    </citation>
    <scope>NUCLEOTIDE SEQUENCE [LARGE SCALE GENOMIC DNA]</scope>
    <source>
        <strain evidence="8 9">DSM 44230</strain>
    </source>
</reference>
<feature type="transmembrane region" description="Helical" evidence="7">
    <location>
        <begin position="380"/>
        <end position="404"/>
    </location>
</feature>
<evidence type="ECO:0000256" key="7">
    <source>
        <dbReference type="SAM" id="Phobius"/>
    </source>
</evidence>
<name>A0A7W7FST2_9PSEU</name>
<feature type="transmembrane region" description="Helical" evidence="7">
    <location>
        <begin position="451"/>
        <end position="470"/>
    </location>
</feature>
<keyword evidence="6 7" id="KW-0472">Membrane</keyword>
<feature type="transmembrane region" description="Helical" evidence="7">
    <location>
        <begin position="51"/>
        <end position="77"/>
    </location>
</feature>
<feature type="transmembrane region" description="Helical" evidence="7">
    <location>
        <begin position="261"/>
        <end position="281"/>
    </location>
</feature>
<dbReference type="AlphaFoldDB" id="A0A7W7FST2"/>
<evidence type="ECO:0000313" key="8">
    <source>
        <dbReference type="EMBL" id="MBB4676522.1"/>
    </source>
</evidence>
<evidence type="ECO:0000256" key="5">
    <source>
        <dbReference type="ARBA" id="ARBA00022989"/>
    </source>
</evidence>
<accession>A0A7W7FST2</accession>
<feature type="transmembrane region" description="Helical" evidence="7">
    <location>
        <begin position="21"/>
        <end position="45"/>
    </location>
</feature>
<dbReference type="PANTHER" id="PTHR30250:SF10">
    <property type="entry name" value="LIPOPOLYSACCHARIDE BIOSYNTHESIS PROTEIN WZXC"/>
    <property type="match status" value="1"/>
</dbReference>
<dbReference type="Pfam" id="PF13440">
    <property type="entry name" value="Polysacc_synt_3"/>
    <property type="match status" value="1"/>
</dbReference>
<dbReference type="RefSeq" id="WP_185002338.1">
    <property type="nucleotide sequence ID" value="NZ_BAAAUI010000015.1"/>
</dbReference>
<evidence type="ECO:0000256" key="3">
    <source>
        <dbReference type="ARBA" id="ARBA00022475"/>
    </source>
</evidence>
<keyword evidence="3" id="KW-1003">Cell membrane</keyword>
<evidence type="ECO:0000256" key="6">
    <source>
        <dbReference type="ARBA" id="ARBA00023136"/>
    </source>
</evidence>
<gene>
    <name evidence="8" type="ORF">HNR67_002640</name>
</gene>
<comment type="caution">
    <text evidence="8">The sequence shown here is derived from an EMBL/GenBank/DDBJ whole genome shotgun (WGS) entry which is preliminary data.</text>
</comment>
<feature type="transmembrane region" description="Helical" evidence="7">
    <location>
        <begin position="354"/>
        <end position="374"/>
    </location>
</feature>
<dbReference type="InterPro" id="IPR050833">
    <property type="entry name" value="Poly_Biosynth_Transport"/>
</dbReference>
<comment type="subcellular location">
    <subcellularLocation>
        <location evidence="1">Cell membrane</location>
        <topology evidence="1">Multi-pass membrane protein</topology>
    </subcellularLocation>
</comment>
<organism evidence="8 9">
    <name type="scientific">Crossiella cryophila</name>
    <dbReference type="NCBI Taxonomy" id="43355"/>
    <lineage>
        <taxon>Bacteria</taxon>
        <taxon>Bacillati</taxon>
        <taxon>Actinomycetota</taxon>
        <taxon>Actinomycetes</taxon>
        <taxon>Pseudonocardiales</taxon>
        <taxon>Pseudonocardiaceae</taxon>
        <taxon>Crossiella</taxon>
    </lineage>
</organism>
<keyword evidence="5 7" id="KW-1133">Transmembrane helix</keyword>
<feature type="transmembrane region" description="Helical" evidence="7">
    <location>
        <begin position="89"/>
        <end position="112"/>
    </location>
</feature>
<feature type="transmembrane region" description="Helical" evidence="7">
    <location>
        <begin position="156"/>
        <end position="174"/>
    </location>
</feature>
<dbReference type="GO" id="GO:0005886">
    <property type="term" value="C:plasma membrane"/>
    <property type="evidence" value="ECO:0007669"/>
    <property type="project" value="UniProtKB-SubCell"/>
</dbReference>
<evidence type="ECO:0000256" key="2">
    <source>
        <dbReference type="ARBA" id="ARBA00007430"/>
    </source>
</evidence>
<keyword evidence="9" id="KW-1185">Reference proteome</keyword>
<feature type="transmembrane region" description="Helical" evidence="7">
    <location>
        <begin position="124"/>
        <end position="144"/>
    </location>
</feature>
<keyword evidence="4 7" id="KW-0812">Transmembrane</keyword>
<feature type="transmembrane region" description="Helical" evidence="7">
    <location>
        <begin position="425"/>
        <end position="445"/>
    </location>
</feature>
<dbReference type="EMBL" id="JACHMH010000001">
    <property type="protein sequence ID" value="MBB4676522.1"/>
    <property type="molecule type" value="Genomic_DNA"/>
</dbReference>